<dbReference type="Proteomes" id="UP001159641">
    <property type="component" value="Unassembled WGS sequence"/>
</dbReference>
<feature type="compositionally biased region" description="Basic residues" evidence="1">
    <location>
        <begin position="152"/>
        <end position="161"/>
    </location>
</feature>
<proteinExistence type="predicted"/>
<evidence type="ECO:0000256" key="1">
    <source>
        <dbReference type="SAM" id="MobiDB-lite"/>
    </source>
</evidence>
<dbReference type="AlphaFoldDB" id="A0AB34HJ09"/>
<sequence length="161" mass="17051">MDSSAPPSHPYREPPPVHRTQIQVTNEASPPLVPVDSATPSSAAREPASRARARARAPTPPWAEGGAQRWQLCEEAVREAEELTPGPIPRPGPQAPILPRTERRDRPDGPLSPDRGPVRLERSGQPVRGGRGLEAGLGGAPPPGAEGTVRPARGRPGRGRV</sequence>
<organism evidence="2 3">
    <name type="scientific">Eschrichtius robustus</name>
    <name type="common">California gray whale</name>
    <name type="synonym">Eschrichtius gibbosus</name>
    <dbReference type="NCBI Taxonomy" id="9764"/>
    <lineage>
        <taxon>Eukaryota</taxon>
        <taxon>Metazoa</taxon>
        <taxon>Chordata</taxon>
        <taxon>Craniata</taxon>
        <taxon>Vertebrata</taxon>
        <taxon>Euteleostomi</taxon>
        <taxon>Mammalia</taxon>
        <taxon>Eutheria</taxon>
        <taxon>Laurasiatheria</taxon>
        <taxon>Artiodactyla</taxon>
        <taxon>Whippomorpha</taxon>
        <taxon>Cetacea</taxon>
        <taxon>Mysticeti</taxon>
        <taxon>Eschrichtiidae</taxon>
        <taxon>Eschrichtius</taxon>
    </lineage>
</organism>
<evidence type="ECO:0000313" key="2">
    <source>
        <dbReference type="EMBL" id="KAJ8790895.1"/>
    </source>
</evidence>
<feature type="region of interest" description="Disordered" evidence="1">
    <location>
        <begin position="1"/>
        <end position="161"/>
    </location>
</feature>
<name>A0AB34HJ09_ESCRO</name>
<feature type="compositionally biased region" description="Low complexity" evidence="1">
    <location>
        <begin position="37"/>
        <end position="46"/>
    </location>
</feature>
<feature type="compositionally biased region" description="Gly residues" evidence="1">
    <location>
        <begin position="127"/>
        <end position="139"/>
    </location>
</feature>
<protein>
    <submittedName>
        <fullName evidence="2">Uncharacterized protein</fullName>
    </submittedName>
</protein>
<evidence type="ECO:0000313" key="3">
    <source>
        <dbReference type="Proteomes" id="UP001159641"/>
    </source>
</evidence>
<feature type="compositionally biased region" description="Pro residues" evidence="1">
    <location>
        <begin position="86"/>
        <end position="96"/>
    </location>
</feature>
<reference evidence="2 3" key="1">
    <citation type="submission" date="2022-11" db="EMBL/GenBank/DDBJ databases">
        <title>Whole genome sequence of Eschrichtius robustus ER-17-0199.</title>
        <authorList>
            <person name="Bruniche-Olsen A."/>
            <person name="Black A.N."/>
            <person name="Fields C.J."/>
            <person name="Walden K."/>
            <person name="Dewoody J.A."/>
        </authorList>
    </citation>
    <scope>NUCLEOTIDE SEQUENCE [LARGE SCALE GENOMIC DNA]</scope>
    <source>
        <strain evidence="2">ER-17-0199</strain>
        <tissue evidence="2">Blubber</tissue>
    </source>
</reference>
<comment type="caution">
    <text evidence="2">The sequence shown here is derived from an EMBL/GenBank/DDBJ whole genome shotgun (WGS) entry which is preliminary data.</text>
</comment>
<keyword evidence="3" id="KW-1185">Reference proteome</keyword>
<dbReference type="EMBL" id="JAIQCJ010001324">
    <property type="protein sequence ID" value="KAJ8790895.1"/>
    <property type="molecule type" value="Genomic_DNA"/>
</dbReference>
<gene>
    <name evidence="2" type="ORF">J1605_020989</name>
</gene>
<accession>A0AB34HJ09</accession>